<reference evidence="5 6" key="1">
    <citation type="submission" date="2017-09" db="EMBL/GenBank/DDBJ databases">
        <title>Large-scale bioinformatics analysis of Bacillus genomes uncovers conserved roles of natural products in bacterial physiology.</title>
        <authorList>
            <consortium name="Agbiome Team Llc"/>
            <person name="Bleich R.M."/>
            <person name="Kirk G.J."/>
            <person name="Santa Maria K.C."/>
            <person name="Allen S.E."/>
            <person name="Farag S."/>
            <person name="Shank E.A."/>
            <person name="Bowers A."/>
        </authorList>
    </citation>
    <scope>NUCLEOTIDE SEQUENCE [LARGE SCALE GENOMIC DNA]</scope>
    <source>
        <strain evidence="5 6">AFS007900</strain>
    </source>
</reference>
<evidence type="ECO:0000259" key="4">
    <source>
        <dbReference type="Pfam" id="PF08280"/>
    </source>
</evidence>
<proteinExistence type="predicted"/>
<dbReference type="Pfam" id="PF08280">
    <property type="entry name" value="HTH_Mga"/>
    <property type="match status" value="1"/>
</dbReference>
<protein>
    <recommendedName>
        <fullName evidence="7">HTH domain-containing protein</fullName>
    </recommendedName>
</protein>
<evidence type="ECO:0000259" key="3">
    <source>
        <dbReference type="Pfam" id="PF05043"/>
    </source>
</evidence>
<dbReference type="AlphaFoldDB" id="A0ABD6SNB1"/>
<dbReference type="InterPro" id="IPR007737">
    <property type="entry name" value="Mga_HTH"/>
</dbReference>
<keyword evidence="1" id="KW-0805">Transcription regulation</keyword>
<dbReference type="PANTHER" id="PTHR30185:SF18">
    <property type="entry name" value="TRANSCRIPTIONAL REGULATOR MTLR"/>
    <property type="match status" value="1"/>
</dbReference>
<dbReference type="Pfam" id="PF05043">
    <property type="entry name" value="Mga"/>
    <property type="match status" value="1"/>
</dbReference>
<dbReference type="Gene3D" id="3.40.50.2300">
    <property type="match status" value="1"/>
</dbReference>
<dbReference type="InterPro" id="IPR036390">
    <property type="entry name" value="WH_DNA-bd_sf"/>
</dbReference>
<accession>A0ABD6SNB1</accession>
<dbReference type="EMBL" id="NTXF01000032">
    <property type="protein sequence ID" value="PEX46910.1"/>
    <property type="molecule type" value="Genomic_DNA"/>
</dbReference>
<dbReference type="Proteomes" id="UP000220502">
    <property type="component" value="Unassembled WGS sequence"/>
</dbReference>
<name>A0ABD6SNB1_BACTU</name>
<dbReference type="InterPro" id="IPR050661">
    <property type="entry name" value="BglG_antiterminators"/>
</dbReference>
<evidence type="ECO:0000256" key="2">
    <source>
        <dbReference type="ARBA" id="ARBA00023163"/>
    </source>
</evidence>
<gene>
    <name evidence="5" type="ORF">CN461_20510</name>
</gene>
<dbReference type="InterPro" id="IPR013199">
    <property type="entry name" value="HTH_Mga_DNA-bd_dom"/>
</dbReference>
<evidence type="ECO:0000313" key="6">
    <source>
        <dbReference type="Proteomes" id="UP000220502"/>
    </source>
</evidence>
<dbReference type="InterPro" id="IPR036388">
    <property type="entry name" value="WH-like_DNA-bd_sf"/>
</dbReference>
<sequence>MLIKRQYHILKHLVQEFRWFSINALASKLNCSTKTIQRDLLYLQKNLPNNWSIATCKNKGVKLHKPFNASNKEIDFLYWKHTLFFKTLIILLDTKVSSNSVLAEKLYIQTKKVQNILNEVTYHLQQHNIRLKRSPLRLSGNNVDILLMYYDLYINAYSDEEWPFKHYKRELFIEYLKAVEKTKNIIFYKDSIKKLSFFICLYLKRKNNGYSISLKHWQIKKIQRLFKYETLNKITKCIFKKHNIQLTDLDIVIFILAINGSAYTYKKAKNPEPISSIEYPLYPILQTFIYKLEEKFKIELLYDFEFINLLNQILLPKKHHFLQSNDRSNYITNSHIRKKHSTIFYLINKKLKDFKKIYEKSNSNLRPNISTSHVALLTMHIVTRQMKLQQRTPQIILYTKEGEHWKRYLVEFFNSTFKQNINFIDVHYEDLIRLSMEYSDVSCIITDTPIRINHVPVIFISTIPTKRNLEEIKKFL</sequence>
<keyword evidence="2" id="KW-0804">Transcription</keyword>
<dbReference type="RefSeq" id="WP_097891338.1">
    <property type="nucleotide sequence ID" value="NZ_NTRM01000018.1"/>
</dbReference>
<dbReference type="PANTHER" id="PTHR30185">
    <property type="entry name" value="CRYPTIC BETA-GLUCOSIDE BGL OPERON ANTITERMINATOR"/>
    <property type="match status" value="1"/>
</dbReference>
<dbReference type="SUPFAM" id="SSF46785">
    <property type="entry name" value="Winged helix' DNA-binding domain"/>
    <property type="match status" value="1"/>
</dbReference>
<evidence type="ECO:0000313" key="5">
    <source>
        <dbReference type="EMBL" id="PEX46910.1"/>
    </source>
</evidence>
<comment type="caution">
    <text evidence="5">The sequence shown here is derived from an EMBL/GenBank/DDBJ whole genome shotgun (WGS) entry which is preliminary data.</text>
</comment>
<feature type="domain" description="Mga helix-turn-helix" evidence="3">
    <location>
        <begin position="68"/>
        <end position="153"/>
    </location>
</feature>
<dbReference type="Gene3D" id="1.10.10.10">
    <property type="entry name" value="Winged helix-like DNA-binding domain superfamily/Winged helix DNA-binding domain"/>
    <property type="match status" value="1"/>
</dbReference>
<feature type="domain" description="M protein trans-acting positive regulator (MGA) HTH" evidence="4">
    <location>
        <begin position="3"/>
        <end position="58"/>
    </location>
</feature>
<organism evidence="5 6">
    <name type="scientific">Bacillus thuringiensis</name>
    <dbReference type="NCBI Taxonomy" id="1428"/>
    <lineage>
        <taxon>Bacteria</taxon>
        <taxon>Bacillati</taxon>
        <taxon>Bacillota</taxon>
        <taxon>Bacilli</taxon>
        <taxon>Bacillales</taxon>
        <taxon>Bacillaceae</taxon>
        <taxon>Bacillus</taxon>
        <taxon>Bacillus cereus group</taxon>
    </lineage>
</organism>
<evidence type="ECO:0000256" key="1">
    <source>
        <dbReference type="ARBA" id="ARBA00023015"/>
    </source>
</evidence>
<evidence type="ECO:0008006" key="7">
    <source>
        <dbReference type="Google" id="ProtNLM"/>
    </source>
</evidence>